<keyword evidence="1" id="KW-0479">Metal-binding</keyword>
<dbReference type="Pfam" id="PF05721">
    <property type="entry name" value="PhyH"/>
    <property type="match status" value="1"/>
</dbReference>
<evidence type="ECO:0000256" key="2">
    <source>
        <dbReference type="ARBA" id="ARBA00023004"/>
    </source>
</evidence>
<evidence type="ECO:0000313" key="3">
    <source>
        <dbReference type="EMBL" id="BAY83753.1"/>
    </source>
</evidence>
<evidence type="ECO:0008006" key="5">
    <source>
        <dbReference type="Google" id="ProtNLM"/>
    </source>
</evidence>
<dbReference type="SUPFAM" id="SSF51197">
    <property type="entry name" value="Clavaminate synthase-like"/>
    <property type="match status" value="1"/>
</dbReference>
<evidence type="ECO:0000256" key="1">
    <source>
        <dbReference type="ARBA" id="ARBA00022723"/>
    </source>
</evidence>
<dbReference type="PANTHER" id="PTHR20883:SF15">
    <property type="entry name" value="PHYTANOYL-COA DIOXYGENASE DOMAIN-CONTAINING PROTEIN 1"/>
    <property type="match status" value="1"/>
</dbReference>
<accession>A0A1Z4LRA3</accession>
<keyword evidence="2" id="KW-0408">Iron</keyword>
<sequence length="242" mass="27247">MNESERYLFDLQGFLVVENVLSDKEILALKELVNKQVAIKNQPLASKLRFDALLSWGKPFLNLIDNPRITPYLAEFLGGQFRLDHDYLHIIREGLGPIGCNLHGGGTPYDPTQYYSFRNGRIYNGLLAVAYELNDVHPGDGGFACIPGSHKSNLACPQEWLNLESPKDIVKSVTAKAGSAIVFTEALSHGTLPWKGKNERRTLFYKYSPGSYAWLRNYYSPEDFTDLTTSQREILKTPGVYP</sequence>
<keyword evidence="4" id="KW-1185">Reference proteome</keyword>
<proteinExistence type="predicted"/>
<organism evidence="3 4">
    <name type="scientific">Calothrix parasitica NIES-267</name>
    <dbReference type="NCBI Taxonomy" id="1973488"/>
    <lineage>
        <taxon>Bacteria</taxon>
        <taxon>Bacillati</taxon>
        <taxon>Cyanobacteriota</taxon>
        <taxon>Cyanophyceae</taxon>
        <taxon>Nostocales</taxon>
        <taxon>Calotrichaceae</taxon>
        <taxon>Calothrix</taxon>
    </lineage>
</organism>
<dbReference type="EMBL" id="AP018227">
    <property type="protein sequence ID" value="BAY83753.1"/>
    <property type="molecule type" value="Genomic_DNA"/>
</dbReference>
<dbReference type="GO" id="GO:0016706">
    <property type="term" value="F:2-oxoglutarate-dependent dioxygenase activity"/>
    <property type="evidence" value="ECO:0007669"/>
    <property type="project" value="UniProtKB-ARBA"/>
</dbReference>
<dbReference type="GO" id="GO:0005506">
    <property type="term" value="F:iron ion binding"/>
    <property type="evidence" value="ECO:0007669"/>
    <property type="project" value="UniProtKB-ARBA"/>
</dbReference>
<dbReference type="OrthoDB" id="9796766at2"/>
<dbReference type="Proteomes" id="UP000218418">
    <property type="component" value="Chromosome"/>
</dbReference>
<dbReference type="AlphaFoldDB" id="A0A1Z4LRA3"/>
<protein>
    <recommendedName>
        <fullName evidence="5">Mitomycin antibiotics/polyketide fumonisin biosynthesis protein</fullName>
    </recommendedName>
</protein>
<gene>
    <name evidence="3" type="ORF">NIES267_32440</name>
</gene>
<dbReference type="PANTHER" id="PTHR20883">
    <property type="entry name" value="PHYTANOYL-COA DIOXYGENASE DOMAIN CONTAINING 1"/>
    <property type="match status" value="1"/>
</dbReference>
<dbReference type="InterPro" id="IPR008775">
    <property type="entry name" value="Phytyl_CoA_dOase-like"/>
</dbReference>
<evidence type="ECO:0000313" key="4">
    <source>
        <dbReference type="Proteomes" id="UP000218418"/>
    </source>
</evidence>
<dbReference type="Gene3D" id="2.60.120.620">
    <property type="entry name" value="q2cbj1_9rhob like domain"/>
    <property type="match status" value="1"/>
</dbReference>
<name>A0A1Z4LRA3_9CYAN</name>
<reference evidence="3 4" key="1">
    <citation type="submission" date="2017-06" db="EMBL/GenBank/DDBJ databases">
        <title>Genome sequencing of cyanobaciteial culture collection at National Institute for Environmental Studies (NIES).</title>
        <authorList>
            <person name="Hirose Y."/>
            <person name="Shimura Y."/>
            <person name="Fujisawa T."/>
            <person name="Nakamura Y."/>
            <person name="Kawachi M."/>
        </authorList>
    </citation>
    <scope>NUCLEOTIDE SEQUENCE [LARGE SCALE GENOMIC DNA]</scope>
    <source>
        <strain evidence="3 4">NIES-267</strain>
    </source>
</reference>